<dbReference type="EMBL" id="JPKY01000255">
    <property type="protein sequence ID" value="KFH40272.1"/>
    <property type="molecule type" value="Genomic_DNA"/>
</dbReference>
<keyword evidence="3" id="KW-1185">Reference proteome</keyword>
<gene>
    <name evidence="2" type="ORF">ACRE_090680</name>
</gene>
<evidence type="ECO:0000313" key="2">
    <source>
        <dbReference type="EMBL" id="KFH40272.1"/>
    </source>
</evidence>
<organism evidence="2 3">
    <name type="scientific">Hapsidospora chrysogenum (strain ATCC 11550 / CBS 779.69 / DSM 880 / IAM 14645 / JCM 23072 / IMI 49137)</name>
    <name type="common">Acremonium chrysogenum</name>
    <dbReference type="NCBI Taxonomy" id="857340"/>
    <lineage>
        <taxon>Eukaryota</taxon>
        <taxon>Fungi</taxon>
        <taxon>Dikarya</taxon>
        <taxon>Ascomycota</taxon>
        <taxon>Pezizomycotina</taxon>
        <taxon>Sordariomycetes</taxon>
        <taxon>Hypocreomycetidae</taxon>
        <taxon>Hypocreales</taxon>
        <taxon>Bionectriaceae</taxon>
        <taxon>Hapsidospora</taxon>
    </lineage>
</organism>
<proteinExistence type="predicted"/>
<dbReference type="OrthoDB" id="5230873at2759"/>
<dbReference type="HOGENOM" id="CLU_1541109_0_0_1"/>
<reference evidence="3" key="1">
    <citation type="journal article" date="2014" name="Genome Announc.">
        <title>Genome sequence and annotation of Acremonium chrysogenum, producer of the beta-lactam antibiotic cephalosporin C.</title>
        <authorList>
            <person name="Terfehr D."/>
            <person name="Dahlmann T.A."/>
            <person name="Specht T."/>
            <person name="Zadra I."/>
            <person name="Kuernsteiner H."/>
            <person name="Kueck U."/>
        </authorList>
    </citation>
    <scope>NUCLEOTIDE SEQUENCE [LARGE SCALE GENOMIC DNA]</scope>
    <source>
        <strain evidence="3">ATCC 11550 / CBS 779.69 / DSM 880 / IAM 14645 / JCM 23072 / IMI 49137</strain>
    </source>
</reference>
<sequence>MVSFTTKVAGATALLAGAVSAQNFRVVAEPGWRTWYGDGNMYVGARIPESLENTLNYTIPDWSGTAPQVLIGPVAPATTDDLPEGTFVAINNATGATDPVLFTNDESALGPDYISRWLRWGLFMIPQAPTGGPSPTETHFYLGETEEPNTFIVTWRTPGTPDGGLTRVNLTAVL</sequence>
<dbReference type="Proteomes" id="UP000029964">
    <property type="component" value="Unassembled WGS sequence"/>
</dbReference>
<keyword evidence="1" id="KW-0732">Signal</keyword>
<comment type="caution">
    <text evidence="2">The sequence shown here is derived from an EMBL/GenBank/DDBJ whole genome shotgun (WGS) entry which is preliminary data.</text>
</comment>
<feature type="chain" id="PRO_5001814940" evidence="1">
    <location>
        <begin position="22"/>
        <end position="174"/>
    </location>
</feature>
<evidence type="ECO:0000313" key="3">
    <source>
        <dbReference type="Proteomes" id="UP000029964"/>
    </source>
</evidence>
<accession>A0A086ST40</accession>
<dbReference type="AlphaFoldDB" id="A0A086ST40"/>
<protein>
    <submittedName>
        <fullName evidence="2">Uncharacterized protein</fullName>
    </submittedName>
</protein>
<feature type="signal peptide" evidence="1">
    <location>
        <begin position="1"/>
        <end position="21"/>
    </location>
</feature>
<evidence type="ECO:0000256" key="1">
    <source>
        <dbReference type="SAM" id="SignalP"/>
    </source>
</evidence>
<name>A0A086ST40_HAPC1</name>